<name>R7SCC7_CONPW</name>
<organism evidence="1 2">
    <name type="scientific">Coniophora puteana (strain RWD-64-598)</name>
    <name type="common">Brown rot fungus</name>
    <dbReference type="NCBI Taxonomy" id="741705"/>
    <lineage>
        <taxon>Eukaryota</taxon>
        <taxon>Fungi</taxon>
        <taxon>Dikarya</taxon>
        <taxon>Basidiomycota</taxon>
        <taxon>Agaricomycotina</taxon>
        <taxon>Agaricomycetes</taxon>
        <taxon>Agaricomycetidae</taxon>
        <taxon>Boletales</taxon>
        <taxon>Coniophorineae</taxon>
        <taxon>Coniophoraceae</taxon>
        <taxon>Coniophora</taxon>
    </lineage>
</organism>
<protein>
    <submittedName>
        <fullName evidence="1">Uncharacterized protein</fullName>
    </submittedName>
</protein>
<feature type="non-terminal residue" evidence="1">
    <location>
        <position position="106"/>
    </location>
</feature>
<reference evidence="2" key="1">
    <citation type="journal article" date="2012" name="Science">
        <title>The Paleozoic origin of enzymatic lignin decomposition reconstructed from 31 fungal genomes.</title>
        <authorList>
            <person name="Floudas D."/>
            <person name="Binder M."/>
            <person name="Riley R."/>
            <person name="Barry K."/>
            <person name="Blanchette R.A."/>
            <person name="Henrissat B."/>
            <person name="Martinez A.T."/>
            <person name="Otillar R."/>
            <person name="Spatafora J.W."/>
            <person name="Yadav J.S."/>
            <person name="Aerts A."/>
            <person name="Benoit I."/>
            <person name="Boyd A."/>
            <person name="Carlson A."/>
            <person name="Copeland A."/>
            <person name="Coutinho P.M."/>
            <person name="de Vries R.P."/>
            <person name="Ferreira P."/>
            <person name="Findley K."/>
            <person name="Foster B."/>
            <person name="Gaskell J."/>
            <person name="Glotzer D."/>
            <person name="Gorecki P."/>
            <person name="Heitman J."/>
            <person name="Hesse C."/>
            <person name="Hori C."/>
            <person name="Igarashi K."/>
            <person name="Jurgens J.A."/>
            <person name="Kallen N."/>
            <person name="Kersten P."/>
            <person name="Kohler A."/>
            <person name="Kuees U."/>
            <person name="Kumar T.K.A."/>
            <person name="Kuo A."/>
            <person name="LaButti K."/>
            <person name="Larrondo L.F."/>
            <person name="Lindquist E."/>
            <person name="Ling A."/>
            <person name="Lombard V."/>
            <person name="Lucas S."/>
            <person name="Lundell T."/>
            <person name="Martin R."/>
            <person name="McLaughlin D.J."/>
            <person name="Morgenstern I."/>
            <person name="Morin E."/>
            <person name="Murat C."/>
            <person name="Nagy L.G."/>
            <person name="Nolan M."/>
            <person name="Ohm R.A."/>
            <person name="Patyshakuliyeva A."/>
            <person name="Rokas A."/>
            <person name="Ruiz-Duenas F.J."/>
            <person name="Sabat G."/>
            <person name="Salamov A."/>
            <person name="Samejima M."/>
            <person name="Schmutz J."/>
            <person name="Slot J.C."/>
            <person name="St John F."/>
            <person name="Stenlid J."/>
            <person name="Sun H."/>
            <person name="Sun S."/>
            <person name="Syed K."/>
            <person name="Tsang A."/>
            <person name="Wiebenga A."/>
            <person name="Young D."/>
            <person name="Pisabarro A."/>
            <person name="Eastwood D.C."/>
            <person name="Martin F."/>
            <person name="Cullen D."/>
            <person name="Grigoriev I.V."/>
            <person name="Hibbett D.S."/>
        </authorList>
    </citation>
    <scope>NUCLEOTIDE SEQUENCE [LARGE SCALE GENOMIC DNA]</scope>
    <source>
        <strain evidence="2">RWD-64-598 SS2</strain>
    </source>
</reference>
<feature type="non-terminal residue" evidence="1">
    <location>
        <position position="1"/>
    </location>
</feature>
<gene>
    <name evidence="1" type="ORF">CONPUDRAFT_86114</name>
</gene>
<dbReference type="GeneID" id="19211083"/>
<dbReference type="KEGG" id="cput:CONPUDRAFT_86114"/>
<evidence type="ECO:0000313" key="2">
    <source>
        <dbReference type="Proteomes" id="UP000053558"/>
    </source>
</evidence>
<accession>R7SCC7</accession>
<dbReference type="RefSeq" id="XP_007775998.1">
    <property type="nucleotide sequence ID" value="XM_007777808.1"/>
</dbReference>
<dbReference type="Proteomes" id="UP000053558">
    <property type="component" value="Unassembled WGS sequence"/>
</dbReference>
<keyword evidence="2" id="KW-1185">Reference proteome</keyword>
<evidence type="ECO:0000313" key="1">
    <source>
        <dbReference type="EMBL" id="EIW73826.1"/>
    </source>
</evidence>
<dbReference type="EMBL" id="JH711654">
    <property type="protein sequence ID" value="EIW73826.1"/>
    <property type="molecule type" value="Genomic_DNA"/>
</dbReference>
<dbReference type="AlphaFoldDB" id="R7SCC7"/>
<sequence>LLRCLRMAHYGVALANVLGSTPYWTSSTRARERRCLLGDYSLPPLRRFLRSKSLASRRRPRCLHRPENASALARTSIPPLLSKGFGASRATSVIGYIYPKFFAPRG</sequence>
<proteinExistence type="predicted"/>